<dbReference type="Proteomes" id="UP000092124">
    <property type="component" value="Unassembled WGS sequence"/>
</dbReference>
<evidence type="ECO:0000313" key="2">
    <source>
        <dbReference type="Proteomes" id="UP000092124"/>
    </source>
</evidence>
<organism evidence="1 2">
    <name type="scientific">Neotoma lepida</name>
    <name type="common">Desert woodrat</name>
    <dbReference type="NCBI Taxonomy" id="56216"/>
    <lineage>
        <taxon>Eukaryota</taxon>
        <taxon>Metazoa</taxon>
        <taxon>Chordata</taxon>
        <taxon>Craniata</taxon>
        <taxon>Vertebrata</taxon>
        <taxon>Euteleostomi</taxon>
        <taxon>Mammalia</taxon>
        <taxon>Eutheria</taxon>
        <taxon>Euarchontoglires</taxon>
        <taxon>Glires</taxon>
        <taxon>Rodentia</taxon>
        <taxon>Myomorpha</taxon>
        <taxon>Muroidea</taxon>
        <taxon>Cricetidae</taxon>
        <taxon>Neotominae</taxon>
        <taxon>Neotoma</taxon>
    </lineage>
</organism>
<dbReference type="STRING" id="56216.A0A1A6HNP6"/>
<proteinExistence type="predicted"/>
<dbReference type="OrthoDB" id="66510at2759"/>
<reference evidence="1 2" key="1">
    <citation type="submission" date="2016-06" db="EMBL/GenBank/DDBJ databases">
        <title>The Draft Genome Sequence and Annotation of the Desert Woodrat Neotoma lepida.</title>
        <authorList>
            <person name="Campbell M."/>
            <person name="Oakeson K.F."/>
            <person name="Yandell M."/>
            <person name="Halpert J.R."/>
            <person name="Dearing D."/>
        </authorList>
    </citation>
    <scope>NUCLEOTIDE SEQUENCE [LARGE SCALE GENOMIC DNA]</scope>
    <source>
        <strain evidence="1">417</strain>
        <tissue evidence="1">Liver</tissue>
    </source>
</reference>
<accession>A0A1A6HNP6</accession>
<comment type="caution">
    <text evidence="1">The sequence shown here is derived from an EMBL/GenBank/DDBJ whole genome shotgun (WGS) entry which is preliminary data.</text>
</comment>
<keyword evidence="2" id="KW-1185">Reference proteome</keyword>
<dbReference type="EMBL" id="LZPO01017745">
    <property type="protein sequence ID" value="OBS79881.1"/>
    <property type="molecule type" value="Genomic_DNA"/>
</dbReference>
<feature type="non-terminal residue" evidence="1">
    <location>
        <position position="95"/>
    </location>
</feature>
<dbReference type="AlphaFoldDB" id="A0A1A6HNP6"/>
<sequence>MRGTEALVHCEICEVSRRKKIVNLGFCIISEPDEGGMHLDISITPTSLLMRTPDGCTETQLPAEVRLVPSSCGGLKYISGDGLHLRLQAHTESSP</sequence>
<protein>
    <submittedName>
        <fullName evidence="1">Uncharacterized protein</fullName>
    </submittedName>
</protein>
<evidence type="ECO:0000313" key="1">
    <source>
        <dbReference type="EMBL" id="OBS79881.1"/>
    </source>
</evidence>
<gene>
    <name evidence="1" type="ORF">A6R68_21918</name>
</gene>
<name>A0A1A6HNP6_NEOLE</name>